<dbReference type="SMART" id="SM00507">
    <property type="entry name" value="HNHc"/>
    <property type="match status" value="1"/>
</dbReference>
<accession>A0A2H0WPF3</accession>
<evidence type="ECO:0000313" key="4">
    <source>
        <dbReference type="Proteomes" id="UP000230775"/>
    </source>
</evidence>
<dbReference type="InterPro" id="IPR011017">
    <property type="entry name" value="TRASH_dom"/>
</dbReference>
<dbReference type="SMART" id="SM00746">
    <property type="entry name" value="TRASH"/>
    <property type="match status" value="2"/>
</dbReference>
<dbReference type="Proteomes" id="UP000230775">
    <property type="component" value="Unassembled WGS sequence"/>
</dbReference>
<comment type="caution">
    <text evidence="3">The sequence shown here is derived from an EMBL/GenBank/DDBJ whole genome shotgun (WGS) entry which is preliminary data.</text>
</comment>
<proteinExistence type="predicted"/>
<organism evidence="3 4">
    <name type="scientific">Candidatus Shapirobacteria bacterium CG09_land_8_20_14_0_10_39_12</name>
    <dbReference type="NCBI Taxonomy" id="1974885"/>
    <lineage>
        <taxon>Bacteria</taxon>
        <taxon>Candidatus Shapironibacteriota</taxon>
    </lineage>
</organism>
<feature type="domain" description="TRASH" evidence="2">
    <location>
        <begin position="45"/>
        <end position="81"/>
    </location>
</feature>
<dbReference type="CDD" id="cd00085">
    <property type="entry name" value="HNHc"/>
    <property type="match status" value="1"/>
</dbReference>
<protein>
    <recommendedName>
        <fullName evidence="5">HNH nuclease domain-containing protein</fullName>
    </recommendedName>
</protein>
<dbReference type="InterPro" id="IPR003615">
    <property type="entry name" value="HNH_nuc"/>
</dbReference>
<name>A0A2H0WPF3_9BACT</name>
<evidence type="ECO:0008006" key="5">
    <source>
        <dbReference type="Google" id="ProtNLM"/>
    </source>
</evidence>
<feature type="domain" description="TRASH" evidence="2">
    <location>
        <begin position="6"/>
        <end position="40"/>
    </location>
</feature>
<dbReference type="AlphaFoldDB" id="A0A2H0WPF3"/>
<gene>
    <name evidence="3" type="ORF">COT64_02230</name>
</gene>
<evidence type="ECO:0000259" key="2">
    <source>
        <dbReference type="SMART" id="SM00746"/>
    </source>
</evidence>
<evidence type="ECO:0000313" key="3">
    <source>
        <dbReference type="EMBL" id="PIS14517.1"/>
    </source>
</evidence>
<evidence type="ECO:0000259" key="1">
    <source>
        <dbReference type="SMART" id="SM00507"/>
    </source>
</evidence>
<feature type="domain" description="HNH nuclease" evidence="1">
    <location>
        <begin position="101"/>
        <end position="147"/>
    </location>
</feature>
<reference evidence="4" key="1">
    <citation type="submission" date="2017-09" db="EMBL/GenBank/DDBJ databases">
        <title>Depth-based differentiation of microbial function through sediment-hosted aquifers and enrichment of novel symbionts in the deep terrestrial subsurface.</title>
        <authorList>
            <person name="Probst A.J."/>
            <person name="Ladd B."/>
            <person name="Jarett J.K."/>
            <person name="Geller-Mcgrath D.E."/>
            <person name="Sieber C.M.K."/>
            <person name="Emerson J.B."/>
            <person name="Anantharaman K."/>
            <person name="Thomas B.C."/>
            <person name="Malmstrom R."/>
            <person name="Stieglmeier M."/>
            <person name="Klingl A."/>
            <person name="Woyke T."/>
            <person name="Ryan C.M."/>
            <person name="Banfield J.F."/>
        </authorList>
    </citation>
    <scope>NUCLEOTIDE SEQUENCE [LARGE SCALE GENOMIC DNA]</scope>
</reference>
<sequence>MPFIKCQICSKKFYVKPSHQELGWGKYCSTKCRSTAQLRGKKVKCFTCGKKIYRSPKLLSRSKSKKYFCCKSCQTLWRNKQYIKEQNINWINGKKSYRNILIRNTIKPVCELCKITDERVLVAHHIDHDRENNNLKNLVWLCLNCHYLVHNFKDFENYINNKQNGGVCRTV</sequence>
<dbReference type="EMBL" id="PEZI01000045">
    <property type="protein sequence ID" value="PIS14517.1"/>
    <property type="molecule type" value="Genomic_DNA"/>
</dbReference>